<feature type="region of interest" description="Disordered" evidence="4">
    <location>
        <begin position="304"/>
        <end position="325"/>
    </location>
</feature>
<feature type="DNA-binding region" description="HMG box" evidence="3">
    <location>
        <begin position="284"/>
        <end position="356"/>
    </location>
</feature>
<dbReference type="InterPro" id="IPR009071">
    <property type="entry name" value="HMG_box_dom"/>
</dbReference>
<evidence type="ECO:0000259" key="5">
    <source>
        <dbReference type="PROSITE" id="PS50118"/>
    </source>
</evidence>
<dbReference type="eggNOG" id="KOG0527">
    <property type="taxonomic scope" value="Eukaryota"/>
</dbReference>
<reference evidence="6 7" key="1">
    <citation type="journal article" date="2012" name="PLoS Pathog.">
        <title>Diverse lifestyles and strategies of plant pathogenesis encoded in the genomes of eighteen Dothideomycetes fungi.</title>
        <authorList>
            <person name="Ohm R.A."/>
            <person name="Feau N."/>
            <person name="Henrissat B."/>
            <person name="Schoch C.L."/>
            <person name="Horwitz B.A."/>
            <person name="Barry K.W."/>
            <person name="Condon B.J."/>
            <person name="Copeland A.C."/>
            <person name="Dhillon B."/>
            <person name="Glaser F."/>
            <person name="Hesse C.N."/>
            <person name="Kosti I."/>
            <person name="LaButti K."/>
            <person name="Lindquist E.A."/>
            <person name="Lucas S."/>
            <person name="Salamov A.A."/>
            <person name="Bradshaw R.E."/>
            <person name="Ciuffetti L."/>
            <person name="Hamelin R.C."/>
            <person name="Kema G.H.J."/>
            <person name="Lawrence C."/>
            <person name="Scott J.A."/>
            <person name="Spatafora J.W."/>
            <person name="Turgeon B.G."/>
            <person name="de Wit P.J.G.M."/>
            <person name="Zhong S."/>
            <person name="Goodwin S.B."/>
            <person name="Grigoriev I.V."/>
        </authorList>
    </citation>
    <scope>NUCLEOTIDE SEQUENCE [LARGE SCALE GENOMIC DNA]</scope>
    <source>
        <strain evidence="6 7">UAMH 10762</strain>
    </source>
</reference>
<dbReference type="SMART" id="SM00398">
    <property type="entry name" value="HMG"/>
    <property type="match status" value="1"/>
</dbReference>
<dbReference type="GO" id="GO:0005634">
    <property type="term" value="C:nucleus"/>
    <property type="evidence" value="ECO:0007669"/>
    <property type="project" value="UniProtKB-UniRule"/>
</dbReference>
<dbReference type="PANTHER" id="PTHR10270">
    <property type="entry name" value="SOX TRANSCRIPTION FACTOR"/>
    <property type="match status" value="1"/>
</dbReference>
<feature type="region of interest" description="Disordered" evidence="4">
    <location>
        <begin position="203"/>
        <end position="269"/>
    </location>
</feature>
<organism evidence="6 7">
    <name type="scientific">Baudoinia panamericana (strain UAMH 10762)</name>
    <name type="common">Angels' share fungus</name>
    <name type="synonym">Baudoinia compniacensis (strain UAMH 10762)</name>
    <dbReference type="NCBI Taxonomy" id="717646"/>
    <lineage>
        <taxon>Eukaryota</taxon>
        <taxon>Fungi</taxon>
        <taxon>Dikarya</taxon>
        <taxon>Ascomycota</taxon>
        <taxon>Pezizomycotina</taxon>
        <taxon>Dothideomycetes</taxon>
        <taxon>Dothideomycetidae</taxon>
        <taxon>Mycosphaerellales</taxon>
        <taxon>Teratosphaeriaceae</taxon>
        <taxon>Baudoinia</taxon>
    </lineage>
</organism>
<keyword evidence="2" id="KW-0804">Transcription</keyword>
<accession>M2MLP4</accession>
<evidence type="ECO:0000313" key="7">
    <source>
        <dbReference type="Proteomes" id="UP000011761"/>
    </source>
</evidence>
<dbReference type="Proteomes" id="UP000011761">
    <property type="component" value="Unassembled WGS sequence"/>
</dbReference>
<feature type="region of interest" description="Disordered" evidence="4">
    <location>
        <begin position="148"/>
        <end position="182"/>
    </location>
</feature>
<dbReference type="OrthoDB" id="4471361at2759"/>
<dbReference type="RefSeq" id="XP_007680709.1">
    <property type="nucleotide sequence ID" value="XM_007682519.1"/>
</dbReference>
<dbReference type="GO" id="GO:0000978">
    <property type="term" value="F:RNA polymerase II cis-regulatory region sequence-specific DNA binding"/>
    <property type="evidence" value="ECO:0007669"/>
    <property type="project" value="TreeGrafter"/>
</dbReference>
<dbReference type="GO" id="GO:0030154">
    <property type="term" value="P:cell differentiation"/>
    <property type="evidence" value="ECO:0007669"/>
    <property type="project" value="TreeGrafter"/>
</dbReference>
<keyword evidence="1 3" id="KW-0238">DNA-binding</keyword>
<proteinExistence type="predicted"/>
<dbReference type="PANTHER" id="PTHR10270:SF161">
    <property type="entry name" value="SEX-DETERMINING REGION Y PROTEIN"/>
    <property type="match status" value="1"/>
</dbReference>
<gene>
    <name evidence="6" type="ORF">BAUCODRAFT_126300</name>
</gene>
<feature type="compositionally biased region" description="Acidic residues" evidence="4">
    <location>
        <begin position="235"/>
        <end position="252"/>
    </location>
</feature>
<sequence length="644" mass="69925">MHNIRPSSAREQSLSLPRVCSKCYNPGLTAELARLSRLVGTSGIDNGNQLGPVEPYITPKGGFDFDVDDFNNTDNVFGNFPQAQNVILMQQHLATPKRKSTVAPVLPSAGPPGASWHAEIGWYFPAVRRPLPGVPLPVATPDSFHPPSATFGSVAQPQMPAFAGGGQVSMASQQQQQQFQPLPVVSANRSATGKRKFFGPQFHEEQQQQQHQQQQALKARGGEVEESDALFVSEADADAEGEEGAGGEEDADFGAAAPQPKRPRTKLPSADQICICPPTAPQHIPRPSNSFMIYRRQNRNRIAKALPPTPDRSNQGAVSHQAGKMWKAEPAHVKAMYERLAQREKAEHERKYPGYRYRPRGKGGRAAMAFGSPGCRCGAYERNVARVREEEAGLVEGQTPVMVAPVAQMVGQQQQQVVLPQRRTQSQVRMQQARAVVEEMPAAPEGYVAVQQPVGLGLGLSLPGTGLRRSSRHANTQAVTYPHPEIINANDDDHGEDDHEATLRARITEQLHTNAVATAVAVENSPPAMNTRSKSRSQTHSREDLGLPDAPAESGFLFPDDEEMRDLFGDAFLDSAALTELEGQVRPVMEEEEGEEAAMRRRSSSRRLSSRGSNIVVATKRSSSASVAATAGLRRSPRTGSRAA</sequence>
<evidence type="ECO:0000256" key="1">
    <source>
        <dbReference type="ARBA" id="ARBA00023125"/>
    </source>
</evidence>
<dbReference type="PROSITE" id="PS50118">
    <property type="entry name" value="HMG_BOX_2"/>
    <property type="match status" value="1"/>
</dbReference>
<name>M2MLP4_BAUPA</name>
<evidence type="ECO:0000256" key="2">
    <source>
        <dbReference type="ARBA" id="ARBA00023163"/>
    </source>
</evidence>
<dbReference type="HOGENOM" id="CLU_425111_0_0_1"/>
<feature type="region of interest" description="Disordered" evidence="4">
    <location>
        <begin position="583"/>
        <end position="644"/>
    </location>
</feature>
<dbReference type="STRING" id="717646.M2MLP4"/>
<dbReference type="EMBL" id="KB445562">
    <property type="protein sequence ID" value="EMC92313.1"/>
    <property type="molecule type" value="Genomic_DNA"/>
</dbReference>
<evidence type="ECO:0000313" key="6">
    <source>
        <dbReference type="EMBL" id="EMC92313.1"/>
    </source>
</evidence>
<feature type="domain" description="HMG box" evidence="5">
    <location>
        <begin position="284"/>
        <end position="356"/>
    </location>
</feature>
<feature type="compositionally biased region" description="Basic residues" evidence="4">
    <location>
        <begin position="600"/>
        <end position="609"/>
    </location>
</feature>
<keyword evidence="7" id="KW-1185">Reference proteome</keyword>
<feature type="region of interest" description="Disordered" evidence="4">
    <location>
        <begin position="521"/>
        <end position="557"/>
    </location>
</feature>
<dbReference type="GO" id="GO:0001228">
    <property type="term" value="F:DNA-binding transcription activator activity, RNA polymerase II-specific"/>
    <property type="evidence" value="ECO:0007669"/>
    <property type="project" value="TreeGrafter"/>
</dbReference>
<keyword evidence="3" id="KW-0539">Nucleus</keyword>
<protein>
    <recommendedName>
        <fullName evidence="5">HMG box domain-containing protein</fullName>
    </recommendedName>
</protein>
<evidence type="ECO:0000256" key="4">
    <source>
        <dbReference type="SAM" id="MobiDB-lite"/>
    </source>
</evidence>
<dbReference type="AlphaFoldDB" id="M2MLP4"/>
<dbReference type="GeneID" id="19108037"/>
<dbReference type="KEGG" id="bcom:BAUCODRAFT_126300"/>
<evidence type="ECO:0000256" key="3">
    <source>
        <dbReference type="PROSITE-ProRule" id="PRU00267"/>
    </source>
</evidence>
<dbReference type="Gene3D" id="1.10.30.10">
    <property type="entry name" value="High mobility group box domain"/>
    <property type="match status" value="1"/>
</dbReference>
<dbReference type="InterPro" id="IPR050140">
    <property type="entry name" value="SRY-related_HMG-box_TF-like"/>
</dbReference>
<dbReference type="SUPFAM" id="SSF47095">
    <property type="entry name" value="HMG-box"/>
    <property type="match status" value="1"/>
</dbReference>
<dbReference type="Pfam" id="PF00505">
    <property type="entry name" value="HMG_box"/>
    <property type="match status" value="1"/>
</dbReference>
<dbReference type="InterPro" id="IPR036910">
    <property type="entry name" value="HMG_box_dom_sf"/>
</dbReference>
<dbReference type="CDD" id="cd01389">
    <property type="entry name" value="HMG-box_ROX1-like"/>
    <property type="match status" value="1"/>
</dbReference>